<dbReference type="Proteomes" id="UP000310158">
    <property type="component" value="Unassembled WGS sequence"/>
</dbReference>
<reference evidence="1 2" key="1">
    <citation type="submission" date="2019-02" db="EMBL/GenBank/DDBJ databases">
        <title>Genome sequencing of the rare red list fungi Bondarzewia mesenterica.</title>
        <authorList>
            <person name="Buettner E."/>
            <person name="Kellner H."/>
        </authorList>
    </citation>
    <scope>NUCLEOTIDE SEQUENCE [LARGE SCALE GENOMIC DNA]</scope>
    <source>
        <strain evidence="1 2">DSM 108281</strain>
    </source>
</reference>
<keyword evidence="2" id="KW-1185">Reference proteome</keyword>
<dbReference type="OrthoDB" id="412788at2759"/>
<organism evidence="1 2">
    <name type="scientific">Bondarzewia mesenterica</name>
    <dbReference type="NCBI Taxonomy" id="1095465"/>
    <lineage>
        <taxon>Eukaryota</taxon>
        <taxon>Fungi</taxon>
        <taxon>Dikarya</taxon>
        <taxon>Basidiomycota</taxon>
        <taxon>Agaricomycotina</taxon>
        <taxon>Agaricomycetes</taxon>
        <taxon>Russulales</taxon>
        <taxon>Bondarzewiaceae</taxon>
        <taxon>Bondarzewia</taxon>
    </lineage>
</organism>
<evidence type="ECO:0000313" key="1">
    <source>
        <dbReference type="EMBL" id="THH06021.1"/>
    </source>
</evidence>
<protein>
    <submittedName>
        <fullName evidence="1">Uncharacterized protein</fullName>
    </submittedName>
</protein>
<dbReference type="AlphaFoldDB" id="A0A4S4L562"/>
<name>A0A4S4L562_9AGAM</name>
<evidence type="ECO:0000313" key="2">
    <source>
        <dbReference type="Proteomes" id="UP000310158"/>
    </source>
</evidence>
<dbReference type="EMBL" id="SGPL01000930">
    <property type="protein sequence ID" value="THH06021.1"/>
    <property type="molecule type" value="Genomic_DNA"/>
</dbReference>
<proteinExistence type="predicted"/>
<comment type="caution">
    <text evidence="1">The sequence shown here is derived from an EMBL/GenBank/DDBJ whole genome shotgun (WGS) entry which is preliminary data.</text>
</comment>
<accession>A0A4S4L562</accession>
<sequence length="70" mass="7721">MDNGADAIRKLERHVVDGFRLPKDAFPPSLQAPSSEGTTLMNPVAQAKLSIIWDNVKERPSWKKVYGGNA</sequence>
<gene>
    <name evidence="1" type="ORF">EW146_g9742</name>
</gene>